<dbReference type="Proteomes" id="UP000085678">
    <property type="component" value="Unplaced"/>
</dbReference>
<keyword evidence="10" id="KW-1185">Reference proteome</keyword>
<dbReference type="OrthoDB" id="3225452at2759"/>
<sequence length="587" mass="62830">MMYISEPYPYQYNPKPEYYHPKPTQYAACAYEDVGRFAHHAATAAGFHEAYHGAVNHHPLAGTFYSYSSCAKRGRAKGHGNLNQLGGVFINGRPLPDVVRQRIIELAQQGVRPCDVSRQLRVSHGCVSKILSRYYETGSIKPGVIGGSKPKVATPKVVDAITKYKQENPTMFAWEIRDRLLAEGVCSQDNIPSVSSINRIVRNKAAEKAKSQSLHGGQPSPVSPGNPSPVTLSQVPTNADALGRPGPYSMSTILGIPNHSVQQGQNSDINGNKRKREDGVNGHGENENDGSRDDHEDARDIDSLWTYRGAKLPKNEVDSGDLANSIASTFQIPSYGGGGSGSAMQPVVSSPDAGGDSKSHEVVTYGAGHSIANMNTAVNNLTSPTAASEAQNSSSGNYSPSLGSVTPIYNRMDVKVLESHHLAEQGAFGTNNNNNNTPASINNVPSSPMKVQTEAAQAVETSNGSLTELKPISQGVPTPQSYNNIPFSSTGQYSQTNYTASHTSYSNQPMPSLPPLVLPPGSSNYATGPVTGSEYPSYPTAYSQYTAGYPDPTWTMRYGMNPSYYYTHNARPGDPAPTAPANAVFKS</sequence>
<feature type="domain" description="Paired" evidence="9">
    <location>
        <begin position="78"/>
        <end position="204"/>
    </location>
</feature>
<feature type="compositionally biased region" description="Basic and acidic residues" evidence="8">
    <location>
        <begin position="275"/>
        <end position="297"/>
    </location>
</feature>
<dbReference type="KEGG" id="lak:106161833"/>
<evidence type="ECO:0000256" key="4">
    <source>
        <dbReference type="ARBA" id="ARBA00023015"/>
    </source>
</evidence>
<evidence type="ECO:0000313" key="10">
    <source>
        <dbReference type="Proteomes" id="UP000085678"/>
    </source>
</evidence>
<dbReference type="PROSITE" id="PS51057">
    <property type="entry name" value="PAIRED_2"/>
    <property type="match status" value="1"/>
</dbReference>
<dbReference type="GO" id="GO:0005634">
    <property type="term" value="C:nucleus"/>
    <property type="evidence" value="ECO:0007669"/>
    <property type="project" value="UniProtKB-SubCell"/>
</dbReference>
<dbReference type="PRINTS" id="PR00027">
    <property type="entry name" value="PAIREDBOX"/>
</dbReference>
<evidence type="ECO:0000256" key="1">
    <source>
        <dbReference type="ARBA" id="ARBA00004123"/>
    </source>
</evidence>
<evidence type="ECO:0000313" key="11">
    <source>
        <dbReference type="RefSeq" id="XP_013394320.1"/>
    </source>
</evidence>
<dbReference type="InterPro" id="IPR001523">
    <property type="entry name" value="Paired_dom"/>
</dbReference>
<keyword evidence="5" id="KW-0238">DNA-binding</keyword>
<evidence type="ECO:0000256" key="7">
    <source>
        <dbReference type="ARBA" id="ARBA00023242"/>
    </source>
</evidence>
<feature type="region of interest" description="Disordered" evidence="8">
    <location>
        <begin position="206"/>
        <end position="297"/>
    </location>
</feature>
<dbReference type="PANTHER" id="PTHR45636:SF41">
    <property type="entry name" value="PAIRED BOX PROTEIN PAX-6-RELATED"/>
    <property type="match status" value="1"/>
</dbReference>
<keyword evidence="4" id="KW-0805">Transcription regulation</keyword>
<protein>
    <submittedName>
        <fullName evidence="11">Paired box protein Pax-8 isoform X1</fullName>
    </submittedName>
</protein>
<dbReference type="RefSeq" id="XP_013394320.1">
    <property type="nucleotide sequence ID" value="XM_013538866.2"/>
</dbReference>
<reference evidence="11" key="1">
    <citation type="submission" date="2025-08" db="UniProtKB">
        <authorList>
            <consortium name="RefSeq"/>
        </authorList>
    </citation>
    <scope>IDENTIFICATION</scope>
    <source>
        <tissue evidence="11">Gonads</tissue>
    </source>
</reference>
<dbReference type="PROSITE" id="PS00034">
    <property type="entry name" value="PAIRED_1"/>
    <property type="match status" value="1"/>
</dbReference>
<organism evidence="10 11">
    <name type="scientific">Lingula anatina</name>
    <name type="common">Brachiopod</name>
    <name type="synonym">Lingula unguis</name>
    <dbReference type="NCBI Taxonomy" id="7574"/>
    <lineage>
        <taxon>Eukaryota</taxon>
        <taxon>Metazoa</taxon>
        <taxon>Spiralia</taxon>
        <taxon>Lophotrochozoa</taxon>
        <taxon>Brachiopoda</taxon>
        <taxon>Linguliformea</taxon>
        <taxon>Lingulata</taxon>
        <taxon>Lingulida</taxon>
        <taxon>Linguloidea</taxon>
        <taxon>Lingulidae</taxon>
        <taxon>Lingula</taxon>
    </lineage>
</organism>
<evidence type="ECO:0000256" key="5">
    <source>
        <dbReference type="ARBA" id="ARBA00023125"/>
    </source>
</evidence>
<keyword evidence="7" id="KW-0539">Nucleus</keyword>
<dbReference type="PANTHER" id="PTHR45636">
    <property type="entry name" value="PAIRED BOX PROTEIN PAX-6-RELATED-RELATED"/>
    <property type="match status" value="1"/>
</dbReference>
<dbReference type="SMART" id="SM00351">
    <property type="entry name" value="PAX"/>
    <property type="match status" value="1"/>
</dbReference>
<dbReference type="AlphaFoldDB" id="A0A1S3I7S7"/>
<dbReference type="InterPro" id="IPR043182">
    <property type="entry name" value="PAIRED_DNA-bd_dom"/>
</dbReference>
<keyword evidence="6" id="KW-0804">Transcription</keyword>
<name>A0A1S3I7S7_LINAN</name>
<proteinExistence type="predicted"/>
<evidence type="ECO:0000256" key="8">
    <source>
        <dbReference type="SAM" id="MobiDB-lite"/>
    </source>
</evidence>
<dbReference type="InterPro" id="IPR043565">
    <property type="entry name" value="PAX_fam"/>
</dbReference>
<feature type="region of interest" description="Disordered" evidence="8">
    <location>
        <begin position="338"/>
        <end position="360"/>
    </location>
</feature>
<dbReference type="InterPro" id="IPR009057">
    <property type="entry name" value="Homeodomain-like_sf"/>
</dbReference>
<dbReference type="SUPFAM" id="SSF46689">
    <property type="entry name" value="Homeodomain-like"/>
    <property type="match status" value="1"/>
</dbReference>
<keyword evidence="2" id="KW-0217">Developmental protein</keyword>
<dbReference type="Gene3D" id="1.10.10.10">
    <property type="entry name" value="Winged helix-like DNA-binding domain superfamily/Winged helix DNA-binding domain"/>
    <property type="match status" value="2"/>
</dbReference>
<evidence type="ECO:0000256" key="3">
    <source>
        <dbReference type="ARBA" id="ARBA00022724"/>
    </source>
</evidence>
<dbReference type="Pfam" id="PF00292">
    <property type="entry name" value="PAX"/>
    <property type="match status" value="1"/>
</dbReference>
<accession>A0A1S3I7S7</accession>
<keyword evidence="3" id="KW-0563">Paired box</keyword>
<dbReference type="InParanoid" id="A0A1S3I7S7"/>
<dbReference type="STRING" id="7574.A0A1S3I7S7"/>
<evidence type="ECO:0000256" key="6">
    <source>
        <dbReference type="ARBA" id="ARBA00023163"/>
    </source>
</evidence>
<dbReference type="InterPro" id="IPR036388">
    <property type="entry name" value="WH-like_DNA-bd_sf"/>
</dbReference>
<gene>
    <name evidence="11" type="primary">LOC106161833</name>
</gene>
<evidence type="ECO:0000256" key="2">
    <source>
        <dbReference type="ARBA" id="ARBA00022473"/>
    </source>
</evidence>
<dbReference type="FunFam" id="1.10.10.10:FF:000003">
    <property type="entry name" value="Paired box protein Pax-6"/>
    <property type="match status" value="1"/>
</dbReference>
<dbReference type="FunFam" id="1.10.10.10:FF:000013">
    <property type="entry name" value="Paired box 8 isoform 1"/>
    <property type="match status" value="1"/>
</dbReference>
<dbReference type="CDD" id="cd00131">
    <property type="entry name" value="PAX"/>
    <property type="match status" value="1"/>
</dbReference>
<dbReference type="FunCoup" id="A0A1S3I7S7">
    <property type="interactions" value="44"/>
</dbReference>
<dbReference type="GO" id="GO:0000981">
    <property type="term" value="F:DNA-binding transcription factor activity, RNA polymerase II-specific"/>
    <property type="evidence" value="ECO:0007669"/>
    <property type="project" value="TreeGrafter"/>
</dbReference>
<comment type="subcellular location">
    <subcellularLocation>
        <location evidence="1">Nucleus</location>
    </subcellularLocation>
</comment>
<dbReference type="GO" id="GO:0000978">
    <property type="term" value="F:RNA polymerase II cis-regulatory region sequence-specific DNA binding"/>
    <property type="evidence" value="ECO:0007669"/>
    <property type="project" value="TreeGrafter"/>
</dbReference>
<dbReference type="GeneID" id="106161833"/>
<feature type="compositionally biased region" description="Polar residues" evidence="8">
    <location>
        <begin position="259"/>
        <end position="270"/>
    </location>
</feature>
<evidence type="ECO:0000259" key="9">
    <source>
        <dbReference type="PROSITE" id="PS51057"/>
    </source>
</evidence>